<comment type="function">
    <text evidence="9">Involved in the organization of the mitochondrial membranes and the global structure of the mitochondria. Also required for mitochondrial distribution and mobility as well as for the maintenance of mitochondrial DNA nucleoids structures.</text>
</comment>
<accession>A0AA35J9L5</accession>
<dbReference type="PANTHER" id="PTHR31068:SF0">
    <property type="entry name" value="MITOCHONDRIAL DISTRIBUTION AND MORPHOLOGY PROTEIN 31"/>
    <property type="match status" value="1"/>
</dbReference>
<keyword evidence="7" id="KW-0496">Mitochondrion</keyword>
<evidence type="ECO:0000256" key="8">
    <source>
        <dbReference type="ARBA" id="ARBA00023136"/>
    </source>
</evidence>
<evidence type="ECO:0000256" key="4">
    <source>
        <dbReference type="ARBA" id="ARBA00022792"/>
    </source>
</evidence>
<evidence type="ECO:0000256" key="7">
    <source>
        <dbReference type="ARBA" id="ARBA00023128"/>
    </source>
</evidence>
<keyword evidence="4" id="KW-0999">Mitochondrion inner membrane</keyword>
<dbReference type="Proteomes" id="UP001162090">
    <property type="component" value="Chromosome 15"/>
</dbReference>
<evidence type="ECO:0000256" key="3">
    <source>
        <dbReference type="ARBA" id="ARBA00022692"/>
    </source>
</evidence>
<dbReference type="InterPro" id="IPR012571">
    <property type="entry name" value="Mdm31/Mdm32"/>
</dbReference>
<dbReference type="GO" id="GO:0007005">
    <property type="term" value="P:mitochondrion organization"/>
    <property type="evidence" value="ECO:0007669"/>
    <property type="project" value="InterPro"/>
</dbReference>
<evidence type="ECO:0000256" key="6">
    <source>
        <dbReference type="ARBA" id="ARBA00022989"/>
    </source>
</evidence>
<protein>
    <recommendedName>
        <fullName evidence="13">Mdm31p</fullName>
    </recommendedName>
</protein>
<sequence>MSLFARPFLRKYRPFAVSRYVYWARSPVLRRNLGVVPPATVTKTSSVILLAPSVRAYSNEPEHGRGPSPEAKRNLKYITERDSLLVQTNNIFTKLKINIRWFLKKSTRPFNSDDISAFISWILVSNIFIFIFWTTTFVSLILYLVNTVFAQEYLASKIGKFITKNDSLSIVFETAIVPDWSSGKISFQKVFVSRRPKVSHGFTKGSQQDALQRAKLALSEKILVNQQDFDNGNYTQFDLTIDQVDISLNFRKWINGKGILDEVTINGLRGVIDRTHVTWKKDDDPKNYLNVYQPGDFEISKFTMNDVLCTLYQPNGFRPFQVSIFNCDLPQLRKHWLFYDILNANNINGTYDDSMFTIHKKFRTDDQNQDSASLWKQMTRFRVDNLDIDHLNAGIEGPFGWISEGRVNMVGDVLLPDEDAASDSLQLTEILTEIGDRLIREAKRYTSSFPLVRPGFSRTVEEIDPIDYFIMDFSLRLYNVKAEVPLFTSGLTYINSALIRPIVGYINSHRTYIPIKCRIVKKKSDFEGSWTIYDSYLMRDLSAEVYDAFANYAADDEKRSLRLRRVGFWSLQLVLQVILMSLGAIA</sequence>
<evidence type="ECO:0000256" key="5">
    <source>
        <dbReference type="ARBA" id="ARBA00022946"/>
    </source>
</evidence>
<comment type="similarity">
    <text evidence="2">Belongs to the MDM31/MDM32 family.</text>
</comment>
<evidence type="ECO:0008006" key="13">
    <source>
        <dbReference type="Google" id="ProtNLM"/>
    </source>
</evidence>
<evidence type="ECO:0000256" key="9">
    <source>
        <dbReference type="ARBA" id="ARBA00025191"/>
    </source>
</evidence>
<evidence type="ECO:0000313" key="11">
    <source>
        <dbReference type="EMBL" id="CAI4052186.1"/>
    </source>
</evidence>
<dbReference type="PANTHER" id="PTHR31068">
    <property type="entry name" value="MITOCHONDRIAL DISTRIBUTION AND MORPHOLOGY PROTEIN 31"/>
    <property type="match status" value="1"/>
</dbReference>
<name>A0AA35J9L5_SACUV</name>
<organism evidence="11 12">
    <name type="scientific">Saccharomyces uvarum</name>
    <name type="common">Yeast</name>
    <name type="synonym">Saccharomyces bayanus var. uvarum</name>
    <dbReference type="NCBI Taxonomy" id="230603"/>
    <lineage>
        <taxon>Eukaryota</taxon>
        <taxon>Fungi</taxon>
        <taxon>Dikarya</taxon>
        <taxon>Ascomycota</taxon>
        <taxon>Saccharomycotina</taxon>
        <taxon>Saccharomycetes</taxon>
        <taxon>Saccharomycetales</taxon>
        <taxon>Saccharomycetaceae</taxon>
        <taxon>Saccharomyces</taxon>
    </lineage>
</organism>
<gene>
    <name evidence="11" type="primary">SUVC15G3540</name>
    <name evidence="11" type="ORF">SUVC_15G3540</name>
</gene>
<evidence type="ECO:0000256" key="10">
    <source>
        <dbReference type="SAM" id="Phobius"/>
    </source>
</evidence>
<dbReference type="GO" id="GO:0005743">
    <property type="term" value="C:mitochondrial inner membrane"/>
    <property type="evidence" value="ECO:0007669"/>
    <property type="project" value="UniProtKB-SubCell"/>
</dbReference>
<reference evidence="11" key="1">
    <citation type="submission" date="2022-10" db="EMBL/GenBank/DDBJ databases">
        <authorList>
            <person name="Byrne P K."/>
        </authorList>
    </citation>
    <scope>NUCLEOTIDE SEQUENCE</scope>
    <source>
        <strain evidence="11">CBS7001</strain>
    </source>
</reference>
<evidence type="ECO:0000313" key="12">
    <source>
        <dbReference type="Proteomes" id="UP001162090"/>
    </source>
</evidence>
<keyword evidence="5" id="KW-0809">Transit peptide</keyword>
<keyword evidence="3 10" id="KW-0812">Transmembrane</keyword>
<dbReference type="Pfam" id="PF08118">
    <property type="entry name" value="MDM31_MDM32"/>
    <property type="match status" value="1"/>
</dbReference>
<evidence type="ECO:0000256" key="1">
    <source>
        <dbReference type="ARBA" id="ARBA00004448"/>
    </source>
</evidence>
<comment type="subcellular location">
    <subcellularLocation>
        <location evidence="1">Mitochondrion inner membrane</location>
        <topology evidence="1">Multi-pass membrane protein</topology>
    </subcellularLocation>
</comment>
<dbReference type="AlphaFoldDB" id="A0AA35J9L5"/>
<proteinExistence type="inferred from homology"/>
<keyword evidence="6 10" id="KW-1133">Transmembrane helix</keyword>
<dbReference type="GO" id="GO:0000001">
    <property type="term" value="P:mitochondrion inheritance"/>
    <property type="evidence" value="ECO:0007669"/>
    <property type="project" value="InterPro"/>
</dbReference>
<feature type="transmembrane region" description="Helical" evidence="10">
    <location>
        <begin position="566"/>
        <end position="585"/>
    </location>
</feature>
<feature type="transmembrane region" description="Helical" evidence="10">
    <location>
        <begin position="118"/>
        <end position="145"/>
    </location>
</feature>
<keyword evidence="8 10" id="KW-0472">Membrane</keyword>
<evidence type="ECO:0000256" key="2">
    <source>
        <dbReference type="ARBA" id="ARBA00005687"/>
    </source>
</evidence>
<dbReference type="EMBL" id="OX365926">
    <property type="protein sequence ID" value="CAI4052186.1"/>
    <property type="molecule type" value="Genomic_DNA"/>
</dbReference>